<keyword evidence="2" id="KW-1185">Reference proteome</keyword>
<evidence type="ECO:0000313" key="2">
    <source>
        <dbReference type="Proteomes" id="UP000203308"/>
    </source>
</evidence>
<evidence type="ECO:0000313" key="1">
    <source>
        <dbReference type="EMBL" id="ANU79112.1"/>
    </source>
</evidence>
<gene>
    <name evidence="1" type="ORF">Andromeda_37</name>
</gene>
<accession>A0A1B1SER8</accession>
<reference evidence="1 2" key="1">
    <citation type="submission" date="2016-06" db="EMBL/GenBank/DDBJ databases">
        <title>Genomic analysis of Andromeda: A phiKMVlikevirus infecting Pseudomonas syringae.</title>
        <authorList>
            <person name="Magill D.J."/>
            <person name="Krylov V.N."/>
            <person name="McGrath J.W."/>
            <person name="Allen C.C.R."/>
            <person name="Quinn J.P."/>
            <person name="Kulakov L.A."/>
        </authorList>
    </citation>
    <scope>NUCLEOTIDE SEQUENCE [LARGE SCALE GENOMIC DNA]</scope>
</reference>
<dbReference type="RefSeq" id="YP_009279559.1">
    <property type="nucleotide sequence ID" value="NC_031014.1"/>
</dbReference>
<name>A0A1B1SER8_9CAUD</name>
<dbReference type="Proteomes" id="UP000203308">
    <property type="component" value="Segment"/>
</dbReference>
<dbReference type="GeneID" id="29062548"/>
<protein>
    <recommendedName>
        <fullName evidence="3">Internal virion protein</fullName>
    </recommendedName>
</protein>
<proteinExistence type="predicted"/>
<dbReference type="EMBL" id="KX458241">
    <property type="protein sequence ID" value="ANU79112.1"/>
    <property type="molecule type" value="Genomic_DNA"/>
</dbReference>
<evidence type="ECO:0008006" key="3">
    <source>
        <dbReference type="Google" id="ProtNLM"/>
    </source>
</evidence>
<dbReference type="OrthoDB" id="8300at10239"/>
<sequence length="738" mass="80368">MATSLGQVIGGGQQRYQAVQAPAPQKDSTSELLFKMAQPILQQKLAQEQQSKFVEGMQRVAVGEAYKDIKGEDSFLSNIFGPSASVTGAAAMAKVKSVDDFNTQMYQDMQGMASMSPEQFREHAVKGMQQHLTGDADVDNVIQSKMVESLGPLMKTQAKANYAWQQQQTTNSFNGMMQAAGDKFHGIAQQFAQGLMNKDDFEQAKASLILSSQPLEGMNPETYKKAIMDSAALAMNKGNMWVDRVFQQTGMYDGLDVDDQTKMIKARDAAAAKVKNEYGFNKYGAAIGELMGGAAGRSPAQNHEMANAINQRYMDETGSETGLLNMKDVISMDRSTYSRMFKMQDKVKELSIKAQMDAKAEGQLAMQAVELVQGGKGNYAVGMGIPRNKVDIAFNEGFTSKLASGKTEDALDMASTNYSHGNAYVNPQFQGMLLEPFRQITTGGVPGPEFDRTMQFLDAWAQRPESGGAIDAYLGAENVVKLQRYRDSLIAFQGDKQQAAKAAWGTPVVAGPKLSSVDNKPLMMDAIRQKIEGKGVMNKIDRWWKNVPGMSDAAKDVVFNAVAQDAQTYVNNLGMAPQAAIMRAMEGAGRQSVDTVGAYAIPKEPNQLPLAALVGTDDQTMARVFPKFLQSMARKQGVAVNLTGGGSSVTSKKGEATPWTNVTDLTNWYGGGDADVSLMRSRDVTDKDGNVYGVYSGLLFRDDKTATVNFTSKDLKEFYENTIRNRNDVTDSLRKAGL</sequence>
<dbReference type="KEGG" id="vg:29062548"/>
<organism evidence="1 2">
    <name type="scientific">Pseudomonas phage Andromeda</name>
    <dbReference type="NCBI Taxonomy" id="1873949"/>
    <lineage>
        <taxon>Viruses</taxon>
        <taxon>Duplodnaviria</taxon>
        <taxon>Heunggongvirae</taxon>
        <taxon>Uroviricota</taxon>
        <taxon>Caudoviricetes</taxon>
        <taxon>Autographivirales</taxon>
        <taxon>Autonotataviridae</taxon>
        <taxon>Bifseptvirus</taxon>
        <taxon>Bifseptvirus andromeda</taxon>
    </lineage>
</organism>